<gene>
    <name evidence="3" type="ORF">NJ75_01386</name>
</gene>
<keyword evidence="1" id="KW-1133">Transmembrane helix</keyword>
<dbReference type="Pfam" id="PF07811">
    <property type="entry name" value="TadE"/>
    <property type="match status" value="1"/>
</dbReference>
<dbReference type="STRING" id="48936.NJ75_01386"/>
<dbReference type="RefSeq" id="WP_039332766.1">
    <property type="nucleotide sequence ID" value="NZ_JRVC01000005.1"/>
</dbReference>
<accession>A0A0B8ZP83</accession>
<name>A0A0B8ZP83_9SPHN</name>
<evidence type="ECO:0000256" key="1">
    <source>
        <dbReference type="SAM" id="Phobius"/>
    </source>
</evidence>
<evidence type="ECO:0000313" key="3">
    <source>
        <dbReference type="EMBL" id="KHS48197.1"/>
    </source>
</evidence>
<feature type="transmembrane region" description="Helical" evidence="1">
    <location>
        <begin position="12"/>
        <end position="33"/>
    </location>
</feature>
<sequence>MTEMRLRTDDEGATVVEFAIVVPLFLLLLIGIMDIGQMVYGKSVLTGAVHRAARDSSLETRNTSEADASVLDAIRPVLPGVTIKTSRTSYYDFADVGRAEKWNDKNANAVCDAGETFTDENRNGQWDQDVGQKDSAGTANDVVVYKVTATFKPVFQVPFLPKMWSERTLTATAVTKNQPFGNQTGYGATAGSCP</sequence>
<comment type="caution">
    <text evidence="3">The sequence shown here is derived from an EMBL/GenBank/DDBJ whole genome shotgun (WGS) entry which is preliminary data.</text>
</comment>
<dbReference type="AlphaFoldDB" id="A0A0B8ZP83"/>
<dbReference type="InterPro" id="IPR012495">
    <property type="entry name" value="TadE-like_dom"/>
</dbReference>
<organism evidence="3 4">
    <name type="scientific">Novosphingobium subterraneum</name>
    <dbReference type="NCBI Taxonomy" id="48936"/>
    <lineage>
        <taxon>Bacteria</taxon>
        <taxon>Pseudomonadati</taxon>
        <taxon>Pseudomonadota</taxon>
        <taxon>Alphaproteobacteria</taxon>
        <taxon>Sphingomonadales</taxon>
        <taxon>Sphingomonadaceae</taxon>
        <taxon>Novosphingobium</taxon>
    </lineage>
</organism>
<dbReference type="EMBL" id="JRVC01000005">
    <property type="protein sequence ID" value="KHS48197.1"/>
    <property type="molecule type" value="Genomic_DNA"/>
</dbReference>
<evidence type="ECO:0000259" key="2">
    <source>
        <dbReference type="Pfam" id="PF07811"/>
    </source>
</evidence>
<keyword evidence="4" id="KW-1185">Reference proteome</keyword>
<keyword evidence="1" id="KW-0812">Transmembrane</keyword>
<evidence type="ECO:0000313" key="4">
    <source>
        <dbReference type="Proteomes" id="UP000031338"/>
    </source>
</evidence>
<proteinExistence type="predicted"/>
<protein>
    <submittedName>
        <fullName evidence="3">TadE-like protein</fullName>
    </submittedName>
</protein>
<dbReference type="Proteomes" id="UP000031338">
    <property type="component" value="Unassembled WGS sequence"/>
</dbReference>
<keyword evidence="1" id="KW-0472">Membrane</keyword>
<reference evidence="3 4" key="1">
    <citation type="submission" date="2014-10" db="EMBL/GenBank/DDBJ databases">
        <title>Draft genome sequence of Novosphingobium subterraneum DSM 12447.</title>
        <authorList>
            <person name="Gan H.M."/>
            <person name="Gan H.Y."/>
            <person name="Savka M.A."/>
        </authorList>
    </citation>
    <scope>NUCLEOTIDE SEQUENCE [LARGE SCALE GENOMIC DNA]</scope>
    <source>
        <strain evidence="3 4">DSM 12447</strain>
    </source>
</reference>
<dbReference type="PATRIC" id="fig|48936.3.peg.1388"/>
<feature type="domain" description="TadE-like" evidence="2">
    <location>
        <begin position="12"/>
        <end position="54"/>
    </location>
</feature>